<dbReference type="InterPro" id="IPR003758">
    <property type="entry name" value="LpxK"/>
</dbReference>
<comment type="catalytic activity">
    <reaction evidence="13">
        <text>a lipid A disaccharide + ATP = a lipid IVA + ADP + H(+)</text>
        <dbReference type="Rhea" id="RHEA:67840"/>
        <dbReference type="ChEBI" id="CHEBI:15378"/>
        <dbReference type="ChEBI" id="CHEBI:30616"/>
        <dbReference type="ChEBI" id="CHEBI:176343"/>
        <dbReference type="ChEBI" id="CHEBI:176425"/>
        <dbReference type="ChEBI" id="CHEBI:456216"/>
        <dbReference type="EC" id="2.7.1.130"/>
    </reaction>
</comment>
<gene>
    <name evidence="13" type="primary">lpxK</name>
    <name evidence="14" type="ORF">Ga0061063_2254</name>
</gene>
<name>A0A0K6H254_9NEIS</name>
<organism evidence="14 15">
    <name type="scientific">Gulbenkiania indica</name>
    <dbReference type="NCBI Taxonomy" id="375574"/>
    <lineage>
        <taxon>Bacteria</taxon>
        <taxon>Pseudomonadati</taxon>
        <taxon>Pseudomonadota</taxon>
        <taxon>Betaproteobacteria</taxon>
        <taxon>Neisseriales</taxon>
        <taxon>Chromobacteriaceae</taxon>
        <taxon>Gulbenkiania</taxon>
    </lineage>
</organism>
<dbReference type="UniPathway" id="UPA00359">
    <property type="reaction ID" value="UER00482"/>
</dbReference>
<keyword evidence="10 13" id="KW-0067">ATP-binding</keyword>
<dbReference type="GO" id="GO:0009244">
    <property type="term" value="P:lipopolysaccharide core region biosynthetic process"/>
    <property type="evidence" value="ECO:0007669"/>
    <property type="project" value="TreeGrafter"/>
</dbReference>
<dbReference type="OrthoDB" id="9766423at2"/>
<feature type="binding site" evidence="13">
    <location>
        <begin position="58"/>
        <end position="65"/>
    </location>
    <ligand>
        <name>ATP</name>
        <dbReference type="ChEBI" id="CHEBI:30616"/>
    </ligand>
</feature>
<dbReference type="AlphaFoldDB" id="A0A0K6H254"/>
<evidence type="ECO:0000256" key="6">
    <source>
        <dbReference type="ARBA" id="ARBA00022556"/>
    </source>
</evidence>
<keyword evidence="8 13" id="KW-0547">Nucleotide-binding</keyword>
<dbReference type="PANTHER" id="PTHR42724:SF1">
    <property type="entry name" value="TETRAACYLDISACCHARIDE 4'-KINASE, MITOCHONDRIAL-RELATED"/>
    <property type="match status" value="1"/>
</dbReference>
<keyword evidence="15" id="KW-1185">Reference proteome</keyword>
<reference evidence="15" key="1">
    <citation type="submission" date="2015-08" db="EMBL/GenBank/DDBJ databases">
        <authorList>
            <person name="Varghese N."/>
        </authorList>
    </citation>
    <scope>NUCLEOTIDE SEQUENCE [LARGE SCALE GENOMIC DNA]</scope>
    <source>
        <strain evidence="15">DSM 17901</strain>
    </source>
</reference>
<comment type="function">
    <text evidence="1 13">Transfers the gamma-phosphate of ATP to the 4'-position of a tetraacyldisaccharide 1-phosphate intermediate (termed DS-1-P) to form tetraacyldisaccharide 1,4'-bis-phosphate (lipid IVA).</text>
</comment>
<keyword evidence="7 13" id="KW-0808">Transferase</keyword>
<evidence type="ECO:0000256" key="9">
    <source>
        <dbReference type="ARBA" id="ARBA00022777"/>
    </source>
</evidence>
<dbReference type="SUPFAM" id="SSF52540">
    <property type="entry name" value="P-loop containing nucleoside triphosphate hydrolases"/>
    <property type="match status" value="1"/>
</dbReference>
<dbReference type="Pfam" id="PF02606">
    <property type="entry name" value="LpxK"/>
    <property type="match status" value="1"/>
</dbReference>
<dbReference type="GO" id="GO:0009029">
    <property type="term" value="F:lipid-A 4'-kinase activity"/>
    <property type="evidence" value="ECO:0007669"/>
    <property type="project" value="UniProtKB-UniRule"/>
</dbReference>
<evidence type="ECO:0000256" key="3">
    <source>
        <dbReference type="ARBA" id="ARBA00012071"/>
    </source>
</evidence>
<evidence type="ECO:0000256" key="4">
    <source>
        <dbReference type="ARBA" id="ARBA00016436"/>
    </source>
</evidence>
<comment type="pathway">
    <text evidence="2 13">Glycolipid biosynthesis; lipid IV(A) biosynthesis; lipid IV(A) from (3R)-3-hydroxytetradecanoyl-[acyl-carrier-protein] and UDP-N-acetyl-alpha-D-glucosamine: step 6/6.</text>
</comment>
<dbReference type="GO" id="GO:0005886">
    <property type="term" value="C:plasma membrane"/>
    <property type="evidence" value="ECO:0007669"/>
    <property type="project" value="TreeGrafter"/>
</dbReference>
<evidence type="ECO:0000256" key="10">
    <source>
        <dbReference type="ARBA" id="ARBA00022840"/>
    </source>
</evidence>
<dbReference type="Proteomes" id="UP000243535">
    <property type="component" value="Unassembled WGS sequence"/>
</dbReference>
<dbReference type="EMBL" id="CYHA01000005">
    <property type="protein sequence ID" value="CUA85062.1"/>
    <property type="molecule type" value="Genomic_DNA"/>
</dbReference>
<evidence type="ECO:0000313" key="14">
    <source>
        <dbReference type="EMBL" id="CUA85062.1"/>
    </source>
</evidence>
<dbReference type="RefSeq" id="WP_055434191.1">
    <property type="nucleotide sequence ID" value="NZ_CYHA01000005.1"/>
</dbReference>
<evidence type="ECO:0000256" key="5">
    <source>
        <dbReference type="ARBA" id="ARBA00022516"/>
    </source>
</evidence>
<evidence type="ECO:0000256" key="11">
    <source>
        <dbReference type="ARBA" id="ARBA00023098"/>
    </source>
</evidence>
<evidence type="ECO:0000256" key="8">
    <source>
        <dbReference type="ARBA" id="ARBA00022741"/>
    </source>
</evidence>
<keyword evidence="6 13" id="KW-0441">Lipid A biosynthesis</keyword>
<sequence>MKALTEHWYRPRPWLTALLAPLEGLFALASLTRRLLYRTGWLKTVRLPVPVVVIGNINVGGVGKTPVVEGLLRQLRARGVAVGLVSRGYGGSHATPTRVTTDSDPAVVGDEPLLLAATGAPVVVGRDRVAAARHLLEICPDTALILADDGLQHYRLGRTLEIVVLDAARGAGNGHLLPAGPLREPVSRLRTVDAVVLNEGTGVATCAPLALPQALPQFRMRLMAGALESLAQPGRQATPADFAGQRVVALAGIGHPERFFDTLRQQGLELSRTLAFPDHHPYSEADIPAEAGAVIVTTKDAVKLQCVNRARLWQLPVRAEFSPDLADWILKRLKRDHGR</sequence>
<evidence type="ECO:0000256" key="13">
    <source>
        <dbReference type="HAMAP-Rule" id="MF_00409"/>
    </source>
</evidence>
<evidence type="ECO:0000256" key="2">
    <source>
        <dbReference type="ARBA" id="ARBA00004870"/>
    </source>
</evidence>
<evidence type="ECO:0000256" key="1">
    <source>
        <dbReference type="ARBA" id="ARBA00002274"/>
    </source>
</evidence>
<dbReference type="NCBIfam" id="TIGR00682">
    <property type="entry name" value="lpxK"/>
    <property type="match status" value="1"/>
</dbReference>
<evidence type="ECO:0000313" key="15">
    <source>
        <dbReference type="Proteomes" id="UP000243535"/>
    </source>
</evidence>
<protein>
    <recommendedName>
        <fullName evidence="4 13">Tetraacyldisaccharide 4'-kinase</fullName>
        <ecNumber evidence="3 13">2.7.1.130</ecNumber>
    </recommendedName>
    <alternativeName>
        <fullName evidence="12 13">Lipid A 4'-kinase</fullName>
    </alternativeName>
</protein>
<keyword evidence="11 13" id="KW-0443">Lipid metabolism</keyword>
<dbReference type="PANTHER" id="PTHR42724">
    <property type="entry name" value="TETRAACYLDISACCHARIDE 4'-KINASE"/>
    <property type="match status" value="1"/>
</dbReference>
<proteinExistence type="inferred from homology"/>
<keyword evidence="9 13" id="KW-0418">Kinase</keyword>
<dbReference type="GO" id="GO:0005524">
    <property type="term" value="F:ATP binding"/>
    <property type="evidence" value="ECO:0007669"/>
    <property type="project" value="UniProtKB-UniRule"/>
</dbReference>
<dbReference type="GO" id="GO:0009245">
    <property type="term" value="P:lipid A biosynthetic process"/>
    <property type="evidence" value="ECO:0007669"/>
    <property type="project" value="UniProtKB-UniRule"/>
</dbReference>
<evidence type="ECO:0000256" key="12">
    <source>
        <dbReference type="ARBA" id="ARBA00029757"/>
    </source>
</evidence>
<keyword evidence="5 13" id="KW-0444">Lipid biosynthesis</keyword>
<dbReference type="InterPro" id="IPR027417">
    <property type="entry name" value="P-loop_NTPase"/>
</dbReference>
<accession>A0A0K6H254</accession>
<evidence type="ECO:0000256" key="7">
    <source>
        <dbReference type="ARBA" id="ARBA00022679"/>
    </source>
</evidence>
<dbReference type="EC" id="2.7.1.130" evidence="3 13"/>
<dbReference type="HAMAP" id="MF_00409">
    <property type="entry name" value="LpxK"/>
    <property type="match status" value="1"/>
</dbReference>
<comment type="similarity">
    <text evidence="13">Belongs to the LpxK family.</text>
</comment>
<dbReference type="STRING" id="375574.GCA_001418035_02039"/>